<keyword evidence="1" id="KW-0472">Membrane</keyword>
<sequence>MIQSFIYYFYNQFQFLFFYSYFFIYNWYYTLCNLFVNIFGPIRFVYLLKNDQLINVTINYIINYLLNYDLHKNNIYYIKLYQQYDYCHYAFRGNFSDIKSITISKVENSRKKVILLKNDKPIDFNMNILDQYLRGILSTDLHYNIIDMSTIMKILKQECTHVQITEINPYYKKIHKLDDLSIFDLYKNN</sequence>
<proteinExistence type="predicted"/>
<organism evidence="2">
    <name type="scientific">viral metagenome</name>
    <dbReference type="NCBI Taxonomy" id="1070528"/>
    <lineage>
        <taxon>unclassified sequences</taxon>
        <taxon>metagenomes</taxon>
        <taxon>organismal metagenomes</taxon>
    </lineage>
</organism>
<keyword evidence="1" id="KW-0812">Transmembrane</keyword>
<dbReference type="AlphaFoldDB" id="A0A6C0LR23"/>
<accession>A0A6C0LR23</accession>
<dbReference type="EMBL" id="MN740556">
    <property type="protein sequence ID" value="QHU33027.1"/>
    <property type="molecule type" value="Genomic_DNA"/>
</dbReference>
<reference evidence="2" key="1">
    <citation type="journal article" date="2020" name="Nature">
        <title>Giant virus diversity and host interactions through global metagenomics.</title>
        <authorList>
            <person name="Schulz F."/>
            <person name="Roux S."/>
            <person name="Paez-Espino D."/>
            <person name="Jungbluth S."/>
            <person name="Walsh D.A."/>
            <person name="Denef V.J."/>
            <person name="McMahon K.D."/>
            <person name="Konstantinidis K.T."/>
            <person name="Eloe-Fadrosh E.A."/>
            <person name="Kyrpides N.C."/>
            <person name="Woyke T."/>
        </authorList>
    </citation>
    <scope>NUCLEOTIDE SEQUENCE</scope>
    <source>
        <strain evidence="2">GVMAG-S-1014582-52</strain>
    </source>
</reference>
<keyword evidence="1" id="KW-1133">Transmembrane helix</keyword>
<evidence type="ECO:0000313" key="2">
    <source>
        <dbReference type="EMBL" id="QHU33027.1"/>
    </source>
</evidence>
<protein>
    <submittedName>
        <fullName evidence="2">Uncharacterized protein</fullName>
    </submittedName>
</protein>
<feature type="transmembrane region" description="Helical" evidence="1">
    <location>
        <begin position="7"/>
        <end position="28"/>
    </location>
</feature>
<evidence type="ECO:0000256" key="1">
    <source>
        <dbReference type="SAM" id="Phobius"/>
    </source>
</evidence>
<name>A0A6C0LR23_9ZZZZ</name>